<organism evidence="2 3">
    <name type="scientific">Desulfuromonas acetoxidans (strain DSM 684 / 11070)</name>
    <dbReference type="NCBI Taxonomy" id="281689"/>
    <lineage>
        <taxon>Bacteria</taxon>
        <taxon>Pseudomonadati</taxon>
        <taxon>Thermodesulfobacteriota</taxon>
        <taxon>Desulfuromonadia</taxon>
        <taxon>Desulfuromonadales</taxon>
        <taxon>Desulfuromonadaceae</taxon>
        <taxon>Desulfuromonas</taxon>
    </lineage>
</organism>
<dbReference type="RefSeq" id="WP_006002559.1">
    <property type="nucleotide sequence ID" value="NZ_AAEW02000023.1"/>
</dbReference>
<evidence type="ECO:0000313" key="3">
    <source>
        <dbReference type="Proteomes" id="UP000005695"/>
    </source>
</evidence>
<evidence type="ECO:0008006" key="4">
    <source>
        <dbReference type="Google" id="ProtNLM"/>
    </source>
</evidence>
<proteinExistence type="predicted"/>
<evidence type="ECO:0000256" key="1">
    <source>
        <dbReference type="SAM" id="SignalP"/>
    </source>
</evidence>
<keyword evidence="3" id="KW-1185">Reference proteome</keyword>
<dbReference type="EMBL" id="AAEW02000023">
    <property type="protein sequence ID" value="EAT14508.1"/>
    <property type="molecule type" value="Genomic_DNA"/>
</dbReference>
<evidence type="ECO:0000313" key="2">
    <source>
        <dbReference type="EMBL" id="EAT14508.1"/>
    </source>
</evidence>
<feature type="chain" id="PRO_5004192643" description="Lipoprotein" evidence="1">
    <location>
        <begin position="23"/>
        <end position="484"/>
    </location>
</feature>
<dbReference type="Gene3D" id="2.60.120.260">
    <property type="entry name" value="Galactose-binding domain-like"/>
    <property type="match status" value="1"/>
</dbReference>
<dbReference type="PROSITE" id="PS51257">
    <property type="entry name" value="PROKAR_LIPOPROTEIN"/>
    <property type="match status" value="1"/>
</dbReference>
<comment type="caution">
    <text evidence="2">The sequence shown here is derived from an EMBL/GenBank/DDBJ whole genome shotgun (WGS) entry which is preliminary data.</text>
</comment>
<feature type="signal peptide" evidence="1">
    <location>
        <begin position="1"/>
        <end position="22"/>
    </location>
</feature>
<dbReference type="Proteomes" id="UP000005695">
    <property type="component" value="Unassembled WGS sequence"/>
</dbReference>
<reference evidence="2" key="2">
    <citation type="submission" date="2006-05" db="EMBL/GenBank/DDBJ databases">
        <title>Sequencing of the draft genome and assembly of Desulfuromonas acetoxidans DSM 684.</title>
        <authorList>
            <consortium name="US DOE Joint Genome Institute (JGI-PGF)"/>
            <person name="Copeland A."/>
            <person name="Lucas S."/>
            <person name="Lapidus A."/>
            <person name="Barry K."/>
            <person name="Detter J.C."/>
            <person name="Glavina del Rio T."/>
            <person name="Hammon N."/>
            <person name="Israni S."/>
            <person name="Dalin E."/>
            <person name="Tice H."/>
            <person name="Bruce D."/>
            <person name="Pitluck S."/>
            <person name="Richardson P."/>
        </authorList>
    </citation>
    <scope>NUCLEOTIDE SEQUENCE [LARGE SCALE GENOMIC DNA]</scope>
    <source>
        <strain evidence="2">DSM 684</strain>
    </source>
</reference>
<name>Q1JWB3_DESA6</name>
<reference evidence="2" key="1">
    <citation type="submission" date="2006-05" db="EMBL/GenBank/DDBJ databases">
        <title>Annotation of the draft genome assembly of Desulfuromonas acetoxidans DSM 684.</title>
        <authorList>
            <consortium name="US DOE Joint Genome Institute (JGI-ORNL)"/>
            <person name="Larimer F."/>
            <person name="Land M."/>
            <person name="Hauser L."/>
        </authorList>
    </citation>
    <scope>NUCLEOTIDE SEQUENCE [LARGE SCALE GENOMIC DNA]</scope>
    <source>
        <strain evidence="2">DSM 684</strain>
    </source>
</reference>
<dbReference type="AlphaFoldDB" id="Q1JWB3"/>
<keyword evidence="1" id="KW-0732">Signal</keyword>
<protein>
    <recommendedName>
        <fullName evidence="4">Lipoprotein</fullName>
    </recommendedName>
</protein>
<accession>Q1JWB3</accession>
<gene>
    <name evidence="2" type="ORF">Dace_0369</name>
</gene>
<dbReference type="OrthoDB" id="5432833at2"/>
<sequence length="484" mass="52155">MQRNSLFKTLIFLAICATLLTAGCDGDGDHYTVATPDATETLVLGEATTDLGNTTFRQTVDMQDTDTNEYFPGQANIWNISSDFSLSDGGDDQFDGVMRLNVDATSFTSQNYTDLTFYTPAVTIDDGVKVAEVVESLGETYDGGSEILALNGTYSVAMNMIYDARLAQVIDLSTAVAPVNLTWQWDLTIDDGSFSGTDAKMDVVLRSTADGSVVATLYSIDSGEETDHTVSLNDYVGQQVVLSFEYSSSGDYGTLIDDISIVDGNTQEFVSNGDFETGNLTGWTTNEPEELQNFTSAAETIADLTVTRSFYTVPDKSWGRWVDVFTNETAAAITTTIQYEHNLGSDDYGILYLTPGTDGQALTGWDAEADSGYDPGSSSNDRDFAFVFGDVTEVLFTSATGLDTGDGSDSITHNYNVTVEPGETIAIVNFVVMNGIDTNMTATDETALATAIDAEVTNILSDFWTDGQYRTGMTQAQIDAIINL</sequence>